<comment type="pathway">
    <text evidence="1">Cofactor biosynthesis; thiamine diphosphate biosynthesis.</text>
</comment>
<name>A0ABP8U908_9ACTN</name>
<accession>A0ABP8U908</accession>
<dbReference type="EMBL" id="BAABHK010000003">
    <property type="protein sequence ID" value="GAA4625468.1"/>
    <property type="molecule type" value="Genomic_DNA"/>
</dbReference>
<organism evidence="7 8">
    <name type="scientific">Actinoallomurus vinaceus</name>
    <dbReference type="NCBI Taxonomy" id="1080074"/>
    <lineage>
        <taxon>Bacteria</taxon>
        <taxon>Bacillati</taxon>
        <taxon>Actinomycetota</taxon>
        <taxon>Actinomycetes</taxon>
        <taxon>Streptosporangiales</taxon>
        <taxon>Thermomonosporaceae</taxon>
        <taxon>Actinoallomurus</taxon>
    </lineage>
</organism>
<reference evidence="8" key="1">
    <citation type="journal article" date="2019" name="Int. J. Syst. Evol. Microbiol.">
        <title>The Global Catalogue of Microorganisms (GCM) 10K type strain sequencing project: providing services to taxonomists for standard genome sequencing and annotation.</title>
        <authorList>
            <consortium name="The Broad Institute Genomics Platform"/>
            <consortium name="The Broad Institute Genome Sequencing Center for Infectious Disease"/>
            <person name="Wu L."/>
            <person name="Ma J."/>
        </authorList>
    </citation>
    <scope>NUCLEOTIDE SEQUENCE [LARGE SCALE GENOMIC DNA]</scope>
    <source>
        <strain evidence="8">JCM 17939</strain>
    </source>
</reference>
<evidence type="ECO:0000313" key="8">
    <source>
        <dbReference type="Proteomes" id="UP001501442"/>
    </source>
</evidence>
<dbReference type="RefSeq" id="WP_345431332.1">
    <property type="nucleotide sequence ID" value="NZ_BAABHK010000003.1"/>
</dbReference>
<evidence type="ECO:0000256" key="1">
    <source>
        <dbReference type="ARBA" id="ARBA00004948"/>
    </source>
</evidence>
<dbReference type="SUPFAM" id="SSF54373">
    <property type="entry name" value="FAD-linked reductases, C-terminal domain"/>
    <property type="match status" value="1"/>
</dbReference>
<comment type="caution">
    <text evidence="7">The sequence shown here is derived from an EMBL/GenBank/DDBJ whole genome shotgun (WGS) entry which is preliminary data.</text>
</comment>
<evidence type="ECO:0000313" key="7">
    <source>
        <dbReference type="EMBL" id="GAA4625468.1"/>
    </source>
</evidence>
<dbReference type="InterPro" id="IPR012727">
    <property type="entry name" value="Gly_oxidase_ThiO"/>
</dbReference>
<feature type="domain" description="FAD dependent oxidoreductase" evidence="6">
    <location>
        <begin position="3"/>
        <end position="350"/>
    </location>
</feature>
<evidence type="ECO:0000256" key="4">
    <source>
        <dbReference type="ARBA" id="ARBA00049872"/>
    </source>
</evidence>
<comment type="catalytic activity">
    <reaction evidence="4">
        <text>glycine + O2 + H2O = glyoxylate + H2O2 + NH4(+)</text>
        <dbReference type="Rhea" id="RHEA:11532"/>
        <dbReference type="ChEBI" id="CHEBI:15377"/>
        <dbReference type="ChEBI" id="CHEBI:15379"/>
        <dbReference type="ChEBI" id="CHEBI:16240"/>
        <dbReference type="ChEBI" id="CHEBI:28938"/>
        <dbReference type="ChEBI" id="CHEBI:36655"/>
        <dbReference type="ChEBI" id="CHEBI:57305"/>
        <dbReference type="EC" id="1.4.3.19"/>
    </reaction>
</comment>
<dbReference type="InterPro" id="IPR036188">
    <property type="entry name" value="FAD/NAD-bd_sf"/>
</dbReference>
<dbReference type="SUPFAM" id="SSF51905">
    <property type="entry name" value="FAD/NAD(P)-binding domain"/>
    <property type="match status" value="1"/>
</dbReference>
<dbReference type="InterPro" id="IPR006076">
    <property type="entry name" value="FAD-dep_OxRdtase"/>
</dbReference>
<proteinExistence type="predicted"/>
<evidence type="ECO:0000256" key="2">
    <source>
        <dbReference type="ARBA" id="ARBA00022977"/>
    </source>
</evidence>
<sequence>MRHVVIVGGGVIGLGIAWRSLTRGIRVTVVDPEPASKASRVAAGMLTPVTELGYGEDALLRLGIVSRDRFPSFVAELEEASGVDTAFRRDGVLQVALDADDLAVLDELRRFQESLGLAAEALTGRECRRREPMLAPSVRGGLFAPDDGSVDPRRLSAALLAAVDRLGGTLIRDRATEILVDDRAAGVRLAGGDSLAADQVVLAAGPWSHEIKGLPPDAVPPVRPVKGQVVRLRSAVPFLGRTVRGLVRGSSVYLVPRADGELVIGATQEEMGYDTTVTAGGLWELLRDARELVPGVTELAFEEVSAGLRPGSPDNAPMLGPSSVPGLLLATGHFRNGVLLTPVTADALAETIATGEPPEVIRPFSPGRFHD</sequence>
<evidence type="ECO:0000256" key="5">
    <source>
        <dbReference type="ARBA" id="ARBA00050018"/>
    </source>
</evidence>
<evidence type="ECO:0000259" key="6">
    <source>
        <dbReference type="Pfam" id="PF01266"/>
    </source>
</evidence>
<dbReference type="PANTHER" id="PTHR13847:SF289">
    <property type="entry name" value="GLYCINE OXIDASE"/>
    <property type="match status" value="1"/>
</dbReference>
<keyword evidence="3" id="KW-0560">Oxidoreductase</keyword>
<protein>
    <recommendedName>
        <fullName evidence="5">glycine oxidase</fullName>
        <ecNumber evidence="5">1.4.3.19</ecNumber>
    </recommendedName>
</protein>
<gene>
    <name evidence="7" type="primary">thiO</name>
    <name evidence="7" type="ORF">GCM10023196_029700</name>
</gene>
<dbReference type="NCBIfam" id="TIGR02352">
    <property type="entry name" value="thiamin_ThiO"/>
    <property type="match status" value="1"/>
</dbReference>
<dbReference type="Gene3D" id="3.50.50.60">
    <property type="entry name" value="FAD/NAD(P)-binding domain"/>
    <property type="match status" value="1"/>
</dbReference>
<evidence type="ECO:0000256" key="3">
    <source>
        <dbReference type="ARBA" id="ARBA00023002"/>
    </source>
</evidence>
<dbReference type="Gene3D" id="3.30.9.10">
    <property type="entry name" value="D-Amino Acid Oxidase, subunit A, domain 2"/>
    <property type="match status" value="1"/>
</dbReference>
<keyword evidence="2" id="KW-0784">Thiamine biosynthesis</keyword>
<dbReference type="Proteomes" id="UP001501442">
    <property type="component" value="Unassembled WGS sequence"/>
</dbReference>
<dbReference type="Pfam" id="PF01266">
    <property type="entry name" value="DAO"/>
    <property type="match status" value="1"/>
</dbReference>
<keyword evidence="8" id="KW-1185">Reference proteome</keyword>
<dbReference type="EC" id="1.4.3.19" evidence="5"/>
<dbReference type="PANTHER" id="PTHR13847">
    <property type="entry name" value="SARCOSINE DEHYDROGENASE-RELATED"/>
    <property type="match status" value="1"/>
</dbReference>